<evidence type="ECO:0000259" key="2">
    <source>
        <dbReference type="SMART" id="SM00226"/>
    </source>
</evidence>
<name>A0ABM9LVE6_9MYCO</name>
<protein>
    <submittedName>
        <fullName evidence="3">Low molecular weight phosphatase family protein</fullName>
    </submittedName>
</protein>
<evidence type="ECO:0000313" key="4">
    <source>
        <dbReference type="Proteomes" id="UP001190465"/>
    </source>
</evidence>
<evidence type="ECO:0000313" key="3">
    <source>
        <dbReference type="EMBL" id="CAJ1505364.1"/>
    </source>
</evidence>
<sequence length="147" mass="15725">MIIPTKPTVLFVCVSNAGKSVMAQALTQHTAGEAFNALSAGTHAKTAVNPVSAQALAELGIDIAGHQPTQLDDTLITAADLIVILGTRAHIDSAADGAPVQTWHIDEPSLRGIDGIDRMRLIRDDIAARVHDLVRQFTHDHQTQPRE</sequence>
<accession>A0ABM9LVE6</accession>
<dbReference type="Gene3D" id="3.40.50.2300">
    <property type="match status" value="1"/>
</dbReference>
<gene>
    <name evidence="3" type="ORF">MU0053_002917</name>
</gene>
<keyword evidence="4" id="KW-1185">Reference proteome</keyword>
<dbReference type="EMBL" id="OY726397">
    <property type="protein sequence ID" value="CAJ1505364.1"/>
    <property type="molecule type" value="Genomic_DNA"/>
</dbReference>
<dbReference type="Proteomes" id="UP001190465">
    <property type="component" value="Chromosome"/>
</dbReference>
<dbReference type="InterPro" id="IPR023485">
    <property type="entry name" value="Ptyr_pPase"/>
</dbReference>
<dbReference type="SMART" id="SM00226">
    <property type="entry name" value="LMWPc"/>
    <property type="match status" value="1"/>
</dbReference>
<dbReference type="Pfam" id="PF01451">
    <property type="entry name" value="LMWPc"/>
    <property type="match status" value="1"/>
</dbReference>
<proteinExistence type="predicted"/>
<evidence type="ECO:0000256" key="1">
    <source>
        <dbReference type="ARBA" id="ARBA00022849"/>
    </source>
</evidence>
<organism evidence="3 4">
    <name type="scientific">[Mycobacterium] burgundiense</name>
    <dbReference type="NCBI Taxonomy" id="3064286"/>
    <lineage>
        <taxon>Bacteria</taxon>
        <taxon>Bacillati</taxon>
        <taxon>Actinomycetota</taxon>
        <taxon>Actinomycetes</taxon>
        <taxon>Mycobacteriales</taxon>
        <taxon>Mycobacteriaceae</taxon>
        <taxon>Mycolicibacterium</taxon>
    </lineage>
</organism>
<dbReference type="InterPro" id="IPR036196">
    <property type="entry name" value="Ptyr_pPase_sf"/>
</dbReference>
<keyword evidence="1" id="KW-0059">Arsenical resistance</keyword>
<dbReference type="RefSeq" id="WP_308478357.1">
    <property type="nucleotide sequence ID" value="NZ_OY726397.1"/>
</dbReference>
<dbReference type="PANTHER" id="PTHR43428">
    <property type="entry name" value="ARSENATE REDUCTASE"/>
    <property type="match status" value="1"/>
</dbReference>
<dbReference type="PANTHER" id="PTHR43428:SF1">
    <property type="entry name" value="ARSENATE REDUCTASE"/>
    <property type="match status" value="1"/>
</dbReference>
<dbReference type="SUPFAM" id="SSF52788">
    <property type="entry name" value="Phosphotyrosine protein phosphatases I"/>
    <property type="match status" value="1"/>
</dbReference>
<feature type="domain" description="Phosphotyrosine protein phosphatase I" evidence="2">
    <location>
        <begin position="7"/>
        <end position="136"/>
    </location>
</feature>
<reference evidence="3 4" key="1">
    <citation type="submission" date="2023-08" db="EMBL/GenBank/DDBJ databases">
        <authorList>
            <person name="Folkvardsen B D."/>
            <person name="Norman A."/>
        </authorList>
    </citation>
    <scope>NUCLEOTIDE SEQUENCE [LARGE SCALE GENOMIC DNA]</scope>
    <source>
        <strain evidence="3 4">Mu0053</strain>
    </source>
</reference>